<keyword evidence="1" id="KW-1133">Transmembrane helix</keyword>
<comment type="caution">
    <text evidence="2">The sequence shown here is derived from an EMBL/GenBank/DDBJ whole genome shotgun (WGS) entry which is preliminary data.</text>
</comment>
<accession>A0A7W7YIS4</accession>
<organism evidence="2 3">
    <name type="scientific">Prosthecobacter dejongeii</name>
    <dbReference type="NCBI Taxonomy" id="48465"/>
    <lineage>
        <taxon>Bacteria</taxon>
        <taxon>Pseudomonadati</taxon>
        <taxon>Verrucomicrobiota</taxon>
        <taxon>Verrucomicrobiia</taxon>
        <taxon>Verrucomicrobiales</taxon>
        <taxon>Verrucomicrobiaceae</taxon>
        <taxon>Prosthecobacter</taxon>
    </lineage>
</organism>
<dbReference type="RefSeq" id="WP_184206350.1">
    <property type="nucleotide sequence ID" value="NZ_JACHIF010000002.1"/>
</dbReference>
<sequence length="104" mass="11684">MSSRMRHLMKGWSIRASWILGLLGLLCWVDFVALEILVEQEFLSQEGHDHDAYESIGSPYLPLLVAGCLAFMGALLMLALRVILSLAEFLGRLIMLQPRHKSTS</sequence>
<dbReference type="AlphaFoldDB" id="A0A7W7YIS4"/>
<dbReference type="Proteomes" id="UP000534294">
    <property type="component" value="Unassembled WGS sequence"/>
</dbReference>
<reference evidence="2 3" key="1">
    <citation type="submission" date="2020-08" db="EMBL/GenBank/DDBJ databases">
        <title>Genomic Encyclopedia of Type Strains, Phase IV (KMG-IV): sequencing the most valuable type-strain genomes for metagenomic binning, comparative biology and taxonomic classification.</title>
        <authorList>
            <person name="Goeker M."/>
        </authorList>
    </citation>
    <scope>NUCLEOTIDE SEQUENCE [LARGE SCALE GENOMIC DNA]</scope>
    <source>
        <strain evidence="2 3">DSM 12251</strain>
    </source>
</reference>
<name>A0A7W7YIS4_9BACT</name>
<gene>
    <name evidence="2" type="ORF">HNQ64_001185</name>
</gene>
<keyword evidence="1" id="KW-0472">Membrane</keyword>
<evidence type="ECO:0000313" key="2">
    <source>
        <dbReference type="EMBL" id="MBB5036943.1"/>
    </source>
</evidence>
<dbReference type="EMBL" id="JACHIF010000002">
    <property type="protein sequence ID" value="MBB5036943.1"/>
    <property type="molecule type" value="Genomic_DNA"/>
</dbReference>
<keyword evidence="3" id="KW-1185">Reference proteome</keyword>
<proteinExistence type="predicted"/>
<protein>
    <submittedName>
        <fullName evidence="2">Uncharacterized protein</fullName>
    </submittedName>
</protein>
<evidence type="ECO:0000256" key="1">
    <source>
        <dbReference type="SAM" id="Phobius"/>
    </source>
</evidence>
<feature type="transmembrane region" description="Helical" evidence="1">
    <location>
        <begin position="58"/>
        <end position="84"/>
    </location>
</feature>
<keyword evidence="1" id="KW-0812">Transmembrane</keyword>
<evidence type="ECO:0000313" key="3">
    <source>
        <dbReference type="Proteomes" id="UP000534294"/>
    </source>
</evidence>